<gene>
    <name evidence="1" type="ORF">A4H96_00675</name>
</gene>
<dbReference type="Proteomes" id="UP000078302">
    <property type="component" value="Unassembled WGS sequence"/>
</dbReference>
<comment type="caution">
    <text evidence="1">The sequence shown here is derived from an EMBL/GenBank/DDBJ whole genome shotgun (WGS) entry which is preliminary data.</text>
</comment>
<evidence type="ECO:0000313" key="1">
    <source>
        <dbReference type="EMBL" id="OAP93287.1"/>
    </source>
</evidence>
<dbReference type="EMBL" id="LVXZ01000012">
    <property type="protein sequence ID" value="OAP93287.1"/>
    <property type="molecule type" value="Genomic_DNA"/>
</dbReference>
<accession>A0A179BNE6</accession>
<reference evidence="1 2" key="1">
    <citation type="submission" date="2016-04" db="EMBL/GenBank/DDBJ databases">
        <title>Acidithiobacillus ferrooxidans genome sequencing and assembly.</title>
        <authorList>
            <person name="Zhou Z."/>
        </authorList>
    </citation>
    <scope>NUCLEOTIDE SEQUENCE [LARGE SCALE GENOMIC DNA]</scope>
    <source>
        <strain evidence="1 2">BY0502</strain>
    </source>
</reference>
<evidence type="ECO:0000313" key="2">
    <source>
        <dbReference type="Proteomes" id="UP000078302"/>
    </source>
</evidence>
<dbReference type="AlphaFoldDB" id="A0A179BNE6"/>
<keyword evidence="2" id="KW-1185">Reference proteome</keyword>
<proteinExistence type="predicted"/>
<organism evidence="1 2">
    <name type="scientific">Acidithiobacillus ferrooxidans</name>
    <name type="common">Thiobacillus ferrooxidans</name>
    <dbReference type="NCBI Taxonomy" id="920"/>
    <lineage>
        <taxon>Bacteria</taxon>
        <taxon>Pseudomonadati</taxon>
        <taxon>Pseudomonadota</taxon>
        <taxon>Acidithiobacillia</taxon>
        <taxon>Acidithiobacillales</taxon>
        <taxon>Acidithiobacillaceae</taxon>
        <taxon>Acidithiobacillus</taxon>
    </lineage>
</organism>
<name>A0A179BNE6_ACIFR</name>
<sequence length="133" mass="15063">MENQNFTAASVKVKFGKRRYMHITIGGIYEHVDGYEVRVMGFIMKPSGEHGFTVRSLVVDRWPHSVTKFEIKADQINPTQKNKQISIMSDGASRVGKTTDGCEIYVTNDEYPMAINENLFKGGVMPYTTRSVH</sequence>
<dbReference type="OrthoDB" id="9924582at2"/>
<dbReference type="RefSeq" id="WP_064217788.1">
    <property type="nucleotide sequence ID" value="NZ_LVXZ01000012.1"/>
</dbReference>
<protein>
    <submittedName>
        <fullName evidence="1">Uncharacterized protein</fullName>
    </submittedName>
</protein>